<organism evidence="1 2">
    <name type="scientific">Pistacia integerrima</name>
    <dbReference type="NCBI Taxonomy" id="434235"/>
    <lineage>
        <taxon>Eukaryota</taxon>
        <taxon>Viridiplantae</taxon>
        <taxon>Streptophyta</taxon>
        <taxon>Embryophyta</taxon>
        <taxon>Tracheophyta</taxon>
        <taxon>Spermatophyta</taxon>
        <taxon>Magnoliopsida</taxon>
        <taxon>eudicotyledons</taxon>
        <taxon>Gunneridae</taxon>
        <taxon>Pentapetalae</taxon>
        <taxon>rosids</taxon>
        <taxon>malvids</taxon>
        <taxon>Sapindales</taxon>
        <taxon>Anacardiaceae</taxon>
        <taxon>Pistacia</taxon>
    </lineage>
</organism>
<evidence type="ECO:0000313" key="1">
    <source>
        <dbReference type="EMBL" id="KAJ0025266.1"/>
    </source>
</evidence>
<proteinExistence type="predicted"/>
<evidence type="ECO:0000313" key="2">
    <source>
        <dbReference type="Proteomes" id="UP001163603"/>
    </source>
</evidence>
<comment type="caution">
    <text evidence="1">The sequence shown here is derived from an EMBL/GenBank/DDBJ whole genome shotgun (WGS) entry which is preliminary data.</text>
</comment>
<accession>A0ACC0XUR7</accession>
<dbReference type="Proteomes" id="UP001163603">
    <property type="component" value="Chromosome 10"/>
</dbReference>
<protein>
    <submittedName>
        <fullName evidence="1">Uncharacterized protein</fullName>
    </submittedName>
</protein>
<sequence length="62" mass="7183">MIYRLVMASNRADRGLCCFLKRSLDLDEGWTDFISALPVSIRSDLLKLPYETGSRSLWCRRS</sequence>
<reference evidence="2" key="1">
    <citation type="journal article" date="2023" name="G3 (Bethesda)">
        <title>Genome assembly and association tests identify interacting loci associated with vigor, precocity, and sex in interspecific pistachio rootstocks.</title>
        <authorList>
            <person name="Palmer W."/>
            <person name="Jacygrad E."/>
            <person name="Sagayaradj S."/>
            <person name="Cavanaugh K."/>
            <person name="Han R."/>
            <person name="Bertier L."/>
            <person name="Beede B."/>
            <person name="Kafkas S."/>
            <person name="Golino D."/>
            <person name="Preece J."/>
            <person name="Michelmore R."/>
        </authorList>
    </citation>
    <scope>NUCLEOTIDE SEQUENCE [LARGE SCALE GENOMIC DNA]</scope>
</reference>
<dbReference type="EMBL" id="CM047745">
    <property type="protein sequence ID" value="KAJ0025266.1"/>
    <property type="molecule type" value="Genomic_DNA"/>
</dbReference>
<gene>
    <name evidence="1" type="ORF">Pint_08944</name>
</gene>
<name>A0ACC0XUR7_9ROSI</name>
<keyword evidence="2" id="KW-1185">Reference proteome</keyword>